<keyword evidence="2" id="KW-1185">Reference proteome</keyword>
<evidence type="ECO:0000313" key="2">
    <source>
        <dbReference type="Proteomes" id="UP000789375"/>
    </source>
</evidence>
<dbReference type="AlphaFoldDB" id="A0A9N9I314"/>
<organism evidence="1 2">
    <name type="scientific">Funneliformis mosseae</name>
    <name type="common">Endomycorrhizal fungus</name>
    <name type="synonym">Glomus mosseae</name>
    <dbReference type="NCBI Taxonomy" id="27381"/>
    <lineage>
        <taxon>Eukaryota</taxon>
        <taxon>Fungi</taxon>
        <taxon>Fungi incertae sedis</taxon>
        <taxon>Mucoromycota</taxon>
        <taxon>Glomeromycotina</taxon>
        <taxon>Glomeromycetes</taxon>
        <taxon>Glomerales</taxon>
        <taxon>Glomeraceae</taxon>
        <taxon>Funneliformis</taxon>
    </lineage>
</organism>
<dbReference type="Proteomes" id="UP000789375">
    <property type="component" value="Unassembled WGS sequence"/>
</dbReference>
<proteinExistence type="predicted"/>
<sequence>LQIVKEFIKLSEKIFEILEKQEINDRNFLKIVKEKLEKWSIPNGLVTKFVDFAKELEPVKIDDDDEELNISEGISEYDMKLR</sequence>
<feature type="non-terminal residue" evidence="1">
    <location>
        <position position="82"/>
    </location>
</feature>
<reference evidence="1" key="1">
    <citation type="submission" date="2021-06" db="EMBL/GenBank/DDBJ databases">
        <authorList>
            <person name="Kallberg Y."/>
            <person name="Tangrot J."/>
            <person name="Rosling A."/>
        </authorList>
    </citation>
    <scope>NUCLEOTIDE SEQUENCE</scope>
    <source>
        <strain evidence="1">87-6 pot B 2015</strain>
    </source>
</reference>
<name>A0A9N9I314_FUNMO</name>
<dbReference type="EMBL" id="CAJVPP010012310">
    <property type="protein sequence ID" value="CAG8717290.1"/>
    <property type="molecule type" value="Genomic_DNA"/>
</dbReference>
<accession>A0A9N9I314</accession>
<evidence type="ECO:0000313" key="1">
    <source>
        <dbReference type="EMBL" id="CAG8717290.1"/>
    </source>
</evidence>
<gene>
    <name evidence="1" type="ORF">FMOSSE_LOCUS14729</name>
</gene>
<comment type="caution">
    <text evidence="1">The sequence shown here is derived from an EMBL/GenBank/DDBJ whole genome shotgun (WGS) entry which is preliminary data.</text>
</comment>
<protein>
    <submittedName>
        <fullName evidence="1">5752_t:CDS:1</fullName>
    </submittedName>
</protein>